<dbReference type="InterPro" id="IPR026444">
    <property type="entry name" value="Secre_tail"/>
</dbReference>
<dbReference type="EMBL" id="VSSQ01025704">
    <property type="protein sequence ID" value="MPM74019.1"/>
    <property type="molecule type" value="Genomic_DNA"/>
</dbReference>
<accession>A0A645CAR5</accession>
<feature type="domain" description="Secretion system C-terminal sorting" evidence="1">
    <location>
        <begin position="101"/>
        <end position="168"/>
    </location>
</feature>
<evidence type="ECO:0000313" key="2">
    <source>
        <dbReference type="EMBL" id="MPM74019.1"/>
    </source>
</evidence>
<name>A0A645CAR5_9ZZZZ</name>
<reference evidence="2" key="1">
    <citation type="submission" date="2019-08" db="EMBL/GenBank/DDBJ databases">
        <authorList>
            <person name="Kucharzyk K."/>
            <person name="Murdoch R.W."/>
            <person name="Higgins S."/>
            <person name="Loffler F."/>
        </authorList>
    </citation>
    <scope>NUCLEOTIDE SEQUENCE</scope>
</reference>
<comment type="caution">
    <text evidence="2">The sequence shown here is derived from an EMBL/GenBank/DDBJ whole genome shotgun (WGS) entry which is preliminary data.</text>
</comment>
<organism evidence="2">
    <name type="scientific">bioreactor metagenome</name>
    <dbReference type="NCBI Taxonomy" id="1076179"/>
    <lineage>
        <taxon>unclassified sequences</taxon>
        <taxon>metagenomes</taxon>
        <taxon>ecological metagenomes</taxon>
    </lineage>
</organism>
<proteinExistence type="predicted"/>
<dbReference type="NCBIfam" id="TIGR04183">
    <property type="entry name" value="Por_Secre_tail"/>
    <property type="match status" value="1"/>
</dbReference>
<gene>
    <name evidence="2" type="ORF">SDC9_121004</name>
</gene>
<protein>
    <recommendedName>
        <fullName evidence="1">Secretion system C-terminal sorting domain-containing protein</fullName>
    </recommendedName>
</protein>
<dbReference type="Pfam" id="PF18962">
    <property type="entry name" value="Por_Secre_tail"/>
    <property type="match status" value="1"/>
</dbReference>
<evidence type="ECO:0000259" key="1">
    <source>
        <dbReference type="Pfam" id="PF18962"/>
    </source>
</evidence>
<sequence>MTNTAGCDSVVTLDLTITTIDVTITSNGSVLTASINGATYQWINCSDNSEVSGATGQSFTPWESGDYAVIVMSGTCSDTSNCEDIIVDGIIESEAENYVRIYPNPSNGVFDIDLSEESRIVITDAEGKLVYQQQCNSGRNNIDISFADPGVYMIRITGHEINKVSRIVLFE</sequence>
<dbReference type="AlphaFoldDB" id="A0A645CAR5"/>